<proteinExistence type="predicted"/>
<reference evidence="1 2" key="1">
    <citation type="submission" date="2023-05" db="EMBL/GenBank/DDBJ databases">
        <title>Streptomyces fuscus sp. nov., a brown-black pigment producing actinomyces isolated from dry sand of Sea duck farm.</title>
        <authorList>
            <person name="Xie J."/>
            <person name="Shen N."/>
        </authorList>
    </citation>
    <scope>NUCLEOTIDE SEQUENCE [LARGE SCALE GENOMIC DNA]</scope>
    <source>
        <strain evidence="1 2">CGMCC 4.1745</strain>
    </source>
</reference>
<dbReference type="Proteomes" id="UP001249760">
    <property type="component" value="Unassembled WGS sequence"/>
</dbReference>
<keyword evidence="2" id="KW-1185">Reference proteome</keyword>
<sequence>MARALSAAAHRVASSRSVPAQAMCPSGRIRAGGRAPGAALADAVSETARPALHRVLGHLAPEAFDERVEHGLTAVLARR</sequence>
<organism evidence="1 2">
    <name type="scientific">Streptomyces lusitanus</name>
    <dbReference type="NCBI Taxonomy" id="68232"/>
    <lineage>
        <taxon>Bacteria</taxon>
        <taxon>Bacillati</taxon>
        <taxon>Actinomycetota</taxon>
        <taxon>Actinomycetes</taxon>
        <taxon>Kitasatosporales</taxon>
        <taxon>Streptomycetaceae</taxon>
        <taxon>Streptomyces</taxon>
    </lineage>
</organism>
<evidence type="ECO:0000313" key="1">
    <source>
        <dbReference type="EMBL" id="MDT6985619.1"/>
    </source>
</evidence>
<dbReference type="Gene3D" id="1.10.357.10">
    <property type="entry name" value="Tetracycline Repressor, domain 2"/>
    <property type="match status" value="1"/>
</dbReference>
<gene>
    <name evidence="1" type="ORF">QNO04_19345</name>
</gene>
<accession>A0ABU3JUI4</accession>
<dbReference type="RefSeq" id="WP_394312652.1">
    <property type="nucleotide sequence ID" value="NZ_JASKMA010000013.1"/>
</dbReference>
<protein>
    <submittedName>
        <fullName evidence="1">Uncharacterized protein</fullName>
    </submittedName>
</protein>
<evidence type="ECO:0000313" key="2">
    <source>
        <dbReference type="Proteomes" id="UP001249760"/>
    </source>
</evidence>
<comment type="caution">
    <text evidence="1">The sequence shown here is derived from an EMBL/GenBank/DDBJ whole genome shotgun (WGS) entry which is preliminary data.</text>
</comment>
<name>A0ABU3JUI4_9ACTN</name>
<dbReference type="EMBL" id="JASKMA010000013">
    <property type="protein sequence ID" value="MDT6985619.1"/>
    <property type="molecule type" value="Genomic_DNA"/>
</dbReference>